<organism evidence="1 2">
    <name type="scientific">Brassica cretica</name>
    <name type="common">Mustard</name>
    <dbReference type="NCBI Taxonomy" id="69181"/>
    <lineage>
        <taxon>Eukaryota</taxon>
        <taxon>Viridiplantae</taxon>
        <taxon>Streptophyta</taxon>
        <taxon>Embryophyta</taxon>
        <taxon>Tracheophyta</taxon>
        <taxon>Spermatophyta</taxon>
        <taxon>Magnoliopsida</taxon>
        <taxon>eudicotyledons</taxon>
        <taxon>Gunneridae</taxon>
        <taxon>Pentapetalae</taxon>
        <taxon>rosids</taxon>
        <taxon>malvids</taxon>
        <taxon>Brassicales</taxon>
        <taxon>Brassicaceae</taxon>
        <taxon>Brassiceae</taxon>
        <taxon>Brassica</taxon>
    </lineage>
</organism>
<dbReference type="Proteomes" id="UP000712281">
    <property type="component" value="Unassembled WGS sequence"/>
</dbReference>
<dbReference type="EMBL" id="QGKW02002228">
    <property type="protein sequence ID" value="KAF2536441.1"/>
    <property type="molecule type" value="Genomic_DNA"/>
</dbReference>
<reference evidence="1" key="1">
    <citation type="submission" date="2019-12" db="EMBL/GenBank/DDBJ databases">
        <title>Genome sequencing and annotation of Brassica cretica.</title>
        <authorList>
            <person name="Studholme D.J."/>
            <person name="Sarris P.F."/>
        </authorList>
    </citation>
    <scope>NUCLEOTIDE SEQUENCE</scope>
    <source>
        <strain evidence="1">PFS-001/15</strain>
        <tissue evidence="1">Leaf</tissue>
    </source>
</reference>
<sequence length="72" mass="8328">MAGNKGSLINRSAYEGLGLAGRLCGRRINPDWSLTLQFVTRNALSSMDKILVQMVFQTCIYYMWKEMNDRRH</sequence>
<dbReference type="AlphaFoldDB" id="A0A8S9FTG4"/>
<evidence type="ECO:0000313" key="2">
    <source>
        <dbReference type="Proteomes" id="UP000712281"/>
    </source>
</evidence>
<comment type="caution">
    <text evidence="1">The sequence shown here is derived from an EMBL/GenBank/DDBJ whole genome shotgun (WGS) entry which is preliminary data.</text>
</comment>
<proteinExistence type="predicted"/>
<protein>
    <submittedName>
        <fullName evidence="1">Uncharacterized protein</fullName>
    </submittedName>
</protein>
<accession>A0A8S9FTG4</accession>
<gene>
    <name evidence="1" type="ORF">F2Q68_00023554</name>
</gene>
<name>A0A8S9FTG4_BRACR</name>
<evidence type="ECO:0000313" key="1">
    <source>
        <dbReference type="EMBL" id="KAF2536441.1"/>
    </source>
</evidence>